<dbReference type="AlphaFoldDB" id="A0A395IT78"/>
<organism evidence="2 3">
    <name type="scientific">Monilinia fructigena</name>
    <dbReference type="NCBI Taxonomy" id="38457"/>
    <lineage>
        <taxon>Eukaryota</taxon>
        <taxon>Fungi</taxon>
        <taxon>Dikarya</taxon>
        <taxon>Ascomycota</taxon>
        <taxon>Pezizomycotina</taxon>
        <taxon>Leotiomycetes</taxon>
        <taxon>Helotiales</taxon>
        <taxon>Sclerotiniaceae</taxon>
        <taxon>Monilinia</taxon>
    </lineage>
</organism>
<proteinExistence type="predicted"/>
<evidence type="ECO:0000313" key="3">
    <source>
        <dbReference type="Proteomes" id="UP000249056"/>
    </source>
</evidence>
<evidence type="ECO:0000256" key="1">
    <source>
        <dbReference type="SAM" id="Phobius"/>
    </source>
</evidence>
<protein>
    <submittedName>
        <fullName evidence="2">Uncharacterized protein</fullName>
    </submittedName>
</protein>
<dbReference type="Proteomes" id="UP000249056">
    <property type="component" value="Unassembled WGS sequence"/>
</dbReference>
<accession>A0A395IT78</accession>
<reference evidence="2 3" key="1">
    <citation type="submission" date="2018-06" db="EMBL/GenBank/DDBJ databases">
        <title>Genome Sequence of the Brown Rot Fungal Pathogen Monilinia fructigena.</title>
        <authorList>
            <person name="Landi L."/>
            <person name="De Miccolis Angelini R.M."/>
            <person name="Pollastro S."/>
            <person name="Abate D."/>
            <person name="Faretra F."/>
            <person name="Romanazzi G."/>
        </authorList>
    </citation>
    <scope>NUCLEOTIDE SEQUENCE [LARGE SCALE GENOMIC DNA]</scope>
    <source>
        <strain evidence="2 3">Mfrg269</strain>
    </source>
</reference>
<gene>
    <name evidence="2" type="ORF">DID88_003937</name>
</gene>
<keyword evidence="1" id="KW-1133">Transmembrane helix</keyword>
<keyword evidence="1" id="KW-0472">Membrane</keyword>
<evidence type="ECO:0000313" key="2">
    <source>
        <dbReference type="EMBL" id="RAL63517.1"/>
    </source>
</evidence>
<name>A0A395IT78_9HELO</name>
<keyword evidence="1" id="KW-0812">Transmembrane</keyword>
<sequence>MDATDINDAKTLSAGLHPIIQLHLLDDGEKAIRMYVGAIAYILLFHLANGRRTLGVLDIEYRLSMVNEYLPSVTLLVLHALLVDSELHVVYHLVDDLACILQANSHASSVGLGRKPLHEIDRVIFSVTA</sequence>
<feature type="transmembrane region" description="Helical" evidence="1">
    <location>
        <begin position="31"/>
        <end position="48"/>
    </location>
</feature>
<dbReference type="EMBL" id="QKRW01000019">
    <property type="protein sequence ID" value="RAL63517.1"/>
    <property type="molecule type" value="Genomic_DNA"/>
</dbReference>
<comment type="caution">
    <text evidence="2">The sequence shown here is derived from an EMBL/GenBank/DDBJ whole genome shotgun (WGS) entry which is preliminary data.</text>
</comment>
<keyword evidence="3" id="KW-1185">Reference proteome</keyword>